<feature type="domain" description="Calx-beta" evidence="5">
    <location>
        <begin position="541"/>
        <end position="642"/>
    </location>
</feature>
<keyword evidence="7" id="KW-1185">Reference proteome</keyword>
<feature type="domain" description="Calx-beta" evidence="5">
    <location>
        <begin position="8"/>
        <end position="77"/>
    </location>
</feature>
<dbReference type="SMART" id="SM00237">
    <property type="entry name" value="Calx_beta"/>
    <property type="match status" value="10"/>
</dbReference>
<dbReference type="InterPro" id="IPR003644">
    <property type="entry name" value="Calx_beta"/>
</dbReference>
<proteinExistence type="predicted"/>
<evidence type="ECO:0000259" key="5">
    <source>
        <dbReference type="SMART" id="SM00237"/>
    </source>
</evidence>
<evidence type="ECO:0000256" key="2">
    <source>
        <dbReference type="ARBA" id="ARBA00022737"/>
    </source>
</evidence>
<feature type="domain" description="Calx-beta" evidence="5">
    <location>
        <begin position="992"/>
        <end position="1092"/>
    </location>
</feature>
<dbReference type="AlphaFoldDB" id="A0A0F3IF68"/>
<accession>A0A0F3IF68</accession>
<dbReference type="GO" id="GO:0016020">
    <property type="term" value="C:membrane"/>
    <property type="evidence" value="ECO:0007669"/>
    <property type="project" value="InterPro"/>
</dbReference>
<dbReference type="EMBL" id="LAJX01000231">
    <property type="protein sequence ID" value="KJV05406.1"/>
    <property type="molecule type" value="Genomic_DNA"/>
</dbReference>
<evidence type="ECO:0000313" key="7">
    <source>
        <dbReference type="Proteomes" id="UP000033684"/>
    </source>
</evidence>
<sequence>MRAQKWRVFVITLDKPSANAVSLTYSTQNGSAEAGSDFVASSGSLSFAPGETAKTVTVTLINDNLAETAEAFNLVLSNLVGATALDLTGTAIIAANDKTPISVSALSINDIVVGESQTYADFTISLDAPNTDTVTVSYQTQNGTAIFNNDGFGTSGKLTFAPGEVVKTVRVTLNNDTQAEVSENFGLVLFTPSSNATIVRNSGLATIIDNDAATGTPVVSISDLVLDEASGQASFAVTLDKPSTSVVAMNFTTQNGSAKAGSDFTSTSGALTFAPGETAKTITVFIQNDSLAENDEDFSVVLSNLSGATVLDTVGQAIIAANDSTPGTISNILIDDIVVGESQTYAEFTIRLDTPNTTNVTVNYNTTNGTAIFNNDAIGVTNALTFLPGETVKTVLVTLVNDTAQEITENFSLQLFSASANATIAKNVATATIIDNDAASGTPTVSINDYTIDESTREARFVITLDKPSTQVVSLDYATQNTSAKAGEDFVASSGSLSFAPGETVKTVSVALINDAVFEIAESFNLVLSNLVNATALDVVGTVVIAENDAPSVTVSTISVDDIVVGESQTFADFEVRLSAPNTDLVKVSYQTQNGTAVFNNDGVGVSGVLNFAPGETVKLVRVLLNNDTQVESAENFSLVLFNPSNATIVKSEATATIIDNDSTSGTPLAVISDVVLDESARTAQFVVTLDKPATSVVSMAYATQDDSAKAGADYVAQSGVIHFTPGETAKTVTVFLNNDTVTESDESFNMVLSELSGVTMLDNTGTAIIAANDSSAVTKSTISVESITVDEGDIYATFVARLDQPNNATITVNYTTTNGTAIFNNDAIAENSQLVFLPGETVKTIAIKLIDDTTVEAIESFNLPLFSPSANVTIAKPVAIATIIDNDAVSGTPVLSFSDTVIDETTSLIYVNASLDKPSTATVSADFILQNATADNGDYFSYPSVIAFKPGEVVKRVAIGINNDSLAEATEVFTIAVTNVTGASLNANGLTPIAIYDNDKTPVTSSTISMSNVTVVEDQGYAELLVTLNAPNTDTVTVNYQTSNGSAVFNNDGISTSGQLNFAAGETVKTIRIILTDDILTEASETFYRLPIYCQC</sequence>
<dbReference type="InterPro" id="IPR051171">
    <property type="entry name" value="CaCA"/>
</dbReference>
<name>A0A0F3IF68_9GAMM</name>
<dbReference type="PANTHER" id="PTHR11878:SF65">
    <property type="entry name" value="NA_CA-EXCHANGE PROTEIN, ISOFORM G"/>
    <property type="match status" value="1"/>
</dbReference>
<feature type="domain" description="Calx-beta" evidence="5">
    <location>
        <begin position="90"/>
        <end position="190"/>
    </location>
</feature>
<dbReference type="GO" id="GO:0007154">
    <property type="term" value="P:cell communication"/>
    <property type="evidence" value="ECO:0007669"/>
    <property type="project" value="InterPro"/>
</dbReference>
<feature type="domain" description="Calx-beta" evidence="5">
    <location>
        <begin position="203"/>
        <end position="303"/>
    </location>
</feature>
<dbReference type="Gene3D" id="2.60.40.2030">
    <property type="match status" value="10"/>
</dbReference>
<reference evidence="6 7" key="2">
    <citation type="journal article" date="2016" name="Microb. Ecol.">
        <title>Genome Characteristics of a Novel Type I Methanotroph (Sn10-6) Isolated from a Flooded Indian Rice Field.</title>
        <authorList>
            <person name="Rahalkar M.C."/>
            <person name="Pandit P.S."/>
            <person name="Dhakephalkar P.K."/>
            <person name="Pore S."/>
            <person name="Arora P."/>
            <person name="Kapse N."/>
        </authorList>
    </citation>
    <scope>NUCLEOTIDE SEQUENCE [LARGE SCALE GENOMIC DNA]</scope>
    <source>
        <strain evidence="6 7">Sn10-6</strain>
    </source>
</reference>
<organism evidence="6 7">
    <name type="scientific">Methylocucumis oryzae</name>
    <dbReference type="NCBI Taxonomy" id="1632867"/>
    <lineage>
        <taxon>Bacteria</taxon>
        <taxon>Pseudomonadati</taxon>
        <taxon>Pseudomonadota</taxon>
        <taxon>Gammaproteobacteria</taxon>
        <taxon>Methylococcales</taxon>
        <taxon>Methylococcaceae</taxon>
        <taxon>Methylocucumis</taxon>
    </lineage>
</organism>
<keyword evidence="4" id="KW-0813">Transport</keyword>
<dbReference type="PANTHER" id="PTHR11878">
    <property type="entry name" value="SODIUM/CALCIUM EXCHANGER"/>
    <property type="match status" value="1"/>
</dbReference>
<dbReference type="PATRIC" id="fig|1632867.3.peg.2790"/>
<keyword evidence="2" id="KW-0677">Repeat</keyword>
<evidence type="ECO:0000256" key="3">
    <source>
        <dbReference type="ARBA" id="ARBA00022837"/>
    </source>
</evidence>
<dbReference type="GO" id="GO:0030001">
    <property type="term" value="P:metal ion transport"/>
    <property type="evidence" value="ECO:0007669"/>
    <property type="project" value="TreeGrafter"/>
</dbReference>
<dbReference type="RefSeq" id="WP_045780333.1">
    <property type="nucleotide sequence ID" value="NZ_LAJX01000231.1"/>
</dbReference>
<feature type="domain" description="Calx-beta" evidence="5">
    <location>
        <begin position="880"/>
        <end position="979"/>
    </location>
</feature>
<evidence type="ECO:0000256" key="1">
    <source>
        <dbReference type="ARBA" id="ARBA00022729"/>
    </source>
</evidence>
<feature type="domain" description="Calx-beta" evidence="5">
    <location>
        <begin position="429"/>
        <end position="529"/>
    </location>
</feature>
<dbReference type="Proteomes" id="UP000033684">
    <property type="component" value="Unassembled WGS sequence"/>
</dbReference>
<evidence type="ECO:0000313" key="6">
    <source>
        <dbReference type="EMBL" id="KJV05406.1"/>
    </source>
</evidence>
<feature type="domain" description="Calx-beta" evidence="5">
    <location>
        <begin position="654"/>
        <end position="754"/>
    </location>
</feature>
<keyword evidence="1" id="KW-0732">Signal</keyword>
<evidence type="ECO:0000256" key="4">
    <source>
        <dbReference type="ARBA" id="ARBA00023065"/>
    </source>
</evidence>
<gene>
    <name evidence="6" type="ORF">VZ94_18370</name>
</gene>
<reference evidence="7" key="1">
    <citation type="submission" date="2015-03" db="EMBL/GenBank/DDBJ databases">
        <title>Draft genome sequence of a novel methanotroph (Sn10-6) isolated from flooded ricefield rhizosphere in India.</title>
        <authorList>
            <person name="Pandit P.S."/>
            <person name="Pore S.D."/>
            <person name="Arora P."/>
            <person name="Kapse N.G."/>
            <person name="Dhakephalkar P.K."/>
            <person name="Rahalkar M.C."/>
        </authorList>
    </citation>
    <scope>NUCLEOTIDE SEQUENCE [LARGE SCALE GENOMIC DNA]</scope>
    <source>
        <strain evidence="7">Sn10-6</strain>
    </source>
</reference>
<comment type="caution">
    <text evidence="6">The sequence shown here is derived from an EMBL/GenBank/DDBJ whole genome shotgun (WGS) entry which is preliminary data.</text>
</comment>
<dbReference type="SUPFAM" id="SSF141072">
    <property type="entry name" value="CalX-like"/>
    <property type="match status" value="10"/>
</dbReference>
<keyword evidence="4" id="KW-0406">Ion transport</keyword>
<keyword evidence="3" id="KW-0106">Calcium</keyword>
<dbReference type="InterPro" id="IPR038081">
    <property type="entry name" value="CalX-like_sf"/>
</dbReference>
<protein>
    <recommendedName>
        <fullName evidence="5">Calx-beta domain-containing protein</fullName>
    </recommendedName>
</protein>
<feature type="domain" description="Calx-beta" evidence="5">
    <location>
        <begin position="768"/>
        <end position="867"/>
    </location>
</feature>
<feature type="domain" description="Calx-beta" evidence="5">
    <location>
        <begin position="319"/>
        <end position="416"/>
    </location>
</feature>
<dbReference type="Pfam" id="PF03160">
    <property type="entry name" value="Calx-beta"/>
    <property type="match status" value="10"/>
</dbReference>